<dbReference type="PROSITE" id="PS00108">
    <property type="entry name" value="PROTEIN_KINASE_ST"/>
    <property type="match status" value="1"/>
</dbReference>
<dbReference type="InterPro" id="IPR008271">
    <property type="entry name" value="Ser/Thr_kinase_AS"/>
</dbReference>
<dbReference type="AlphaFoldDB" id="A0A941BG13"/>
<comment type="caution">
    <text evidence="6">The sequence shown here is derived from an EMBL/GenBank/DDBJ whole genome shotgun (WGS) entry which is preliminary data.</text>
</comment>
<dbReference type="SUPFAM" id="SSF56112">
    <property type="entry name" value="Protein kinase-like (PK-like)"/>
    <property type="match status" value="1"/>
</dbReference>
<accession>A0A941BG13</accession>
<dbReference type="InterPro" id="IPR011009">
    <property type="entry name" value="Kinase-like_dom_sf"/>
</dbReference>
<keyword evidence="1" id="KW-0808">Transferase</keyword>
<evidence type="ECO:0000256" key="3">
    <source>
        <dbReference type="ARBA" id="ARBA00022777"/>
    </source>
</evidence>
<evidence type="ECO:0000256" key="2">
    <source>
        <dbReference type="ARBA" id="ARBA00022741"/>
    </source>
</evidence>
<organism evidence="6 7">
    <name type="scientific">Ideonella alba</name>
    <dbReference type="NCBI Taxonomy" id="2824118"/>
    <lineage>
        <taxon>Bacteria</taxon>
        <taxon>Pseudomonadati</taxon>
        <taxon>Pseudomonadota</taxon>
        <taxon>Betaproteobacteria</taxon>
        <taxon>Burkholderiales</taxon>
        <taxon>Sphaerotilaceae</taxon>
        <taxon>Ideonella</taxon>
    </lineage>
</organism>
<dbReference type="SMART" id="SM00220">
    <property type="entry name" value="S_TKc"/>
    <property type="match status" value="1"/>
</dbReference>
<dbReference type="GO" id="GO:0005524">
    <property type="term" value="F:ATP binding"/>
    <property type="evidence" value="ECO:0007669"/>
    <property type="project" value="UniProtKB-KW"/>
</dbReference>
<keyword evidence="4" id="KW-0067">ATP-binding</keyword>
<protein>
    <submittedName>
        <fullName evidence="6">Serine/threonine protein kinase</fullName>
    </submittedName>
</protein>
<dbReference type="GO" id="GO:0004674">
    <property type="term" value="F:protein serine/threonine kinase activity"/>
    <property type="evidence" value="ECO:0007669"/>
    <property type="project" value="UniProtKB-KW"/>
</dbReference>
<dbReference type="RefSeq" id="WP_210856338.1">
    <property type="nucleotide sequence ID" value="NZ_JAGQDD010000018.1"/>
</dbReference>
<feature type="domain" description="Protein kinase" evidence="5">
    <location>
        <begin position="42"/>
        <end position="302"/>
    </location>
</feature>
<evidence type="ECO:0000259" key="5">
    <source>
        <dbReference type="PROSITE" id="PS50011"/>
    </source>
</evidence>
<dbReference type="Gene3D" id="1.10.510.10">
    <property type="entry name" value="Transferase(Phosphotransferase) domain 1"/>
    <property type="match status" value="1"/>
</dbReference>
<evidence type="ECO:0000256" key="4">
    <source>
        <dbReference type="ARBA" id="ARBA00022840"/>
    </source>
</evidence>
<dbReference type="PANTHER" id="PTHR43289">
    <property type="entry name" value="MITOGEN-ACTIVATED PROTEIN KINASE KINASE KINASE 20-RELATED"/>
    <property type="match status" value="1"/>
</dbReference>
<evidence type="ECO:0000313" key="6">
    <source>
        <dbReference type="EMBL" id="MBQ0932626.1"/>
    </source>
</evidence>
<dbReference type="CDD" id="cd14014">
    <property type="entry name" value="STKc_PknB_like"/>
    <property type="match status" value="1"/>
</dbReference>
<evidence type="ECO:0000256" key="1">
    <source>
        <dbReference type="ARBA" id="ARBA00022679"/>
    </source>
</evidence>
<reference evidence="6 7" key="1">
    <citation type="submission" date="2021-04" db="EMBL/GenBank/DDBJ databases">
        <title>The genome sequence of Ideonella sp. 3Y2.</title>
        <authorList>
            <person name="Liu Y."/>
        </authorList>
    </citation>
    <scope>NUCLEOTIDE SEQUENCE [LARGE SCALE GENOMIC DNA]</scope>
    <source>
        <strain evidence="6 7">3Y2</strain>
    </source>
</reference>
<name>A0A941BG13_9BURK</name>
<keyword evidence="3 6" id="KW-0418">Kinase</keyword>
<proteinExistence type="predicted"/>
<dbReference type="Gene3D" id="3.30.200.20">
    <property type="entry name" value="Phosphorylase Kinase, domain 1"/>
    <property type="match status" value="1"/>
</dbReference>
<keyword evidence="6" id="KW-0723">Serine/threonine-protein kinase</keyword>
<gene>
    <name evidence="6" type="ORF">KAK03_19275</name>
</gene>
<dbReference type="PANTHER" id="PTHR43289:SF6">
    <property type="entry name" value="SERINE_THREONINE-PROTEIN KINASE NEKL-3"/>
    <property type="match status" value="1"/>
</dbReference>
<keyword evidence="7" id="KW-1185">Reference proteome</keyword>
<dbReference type="Pfam" id="PF00069">
    <property type="entry name" value="Pkinase"/>
    <property type="match status" value="1"/>
</dbReference>
<dbReference type="Proteomes" id="UP000676246">
    <property type="component" value="Unassembled WGS sequence"/>
</dbReference>
<dbReference type="PROSITE" id="PS50011">
    <property type="entry name" value="PROTEIN_KINASE_DOM"/>
    <property type="match status" value="1"/>
</dbReference>
<keyword evidence="2" id="KW-0547">Nucleotide-binding</keyword>
<evidence type="ECO:0000313" key="7">
    <source>
        <dbReference type="Proteomes" id="UP000676246"/>
    </source>
</evidence>
<sequence length="326" mass="34910">MPLTGAGFWQRAFRLWQRPPDTEPEPRPPMPGEMPGLRIGGFSLVRTIAQGGFGELHLATDVASGLPVALKTVRFAGHDLTRERFLAEAAAAARLSHEAIVATYAAGIEGQGEQAFGWIAMEWVSGHDLGRYASTPRLLPERLALELLARVADGLAYAHAQGVVHRDLKPSNILVNLAQNVVKIADFGCARLSDADRSRSGVLIGSPVYMAPEQVLGGAVDGRCDLYALSALSWQLLTGQPPLTATSLGELLQAIVHRAPEPLARLRPDLPPLLSDILQRGLAKAAADRQSDAAHWAREIRLVAATLPTTLTTPDAPSSGLPRHND</sequence>
<dbReference type="EMBL" id="JAGQDD010000018">
    <property type="protein sequence ID" value="MBQ0932626.1"/>
    <property type="molecule type" value="Genomic_DNA"/>
</dbReference>
<dbReference type="InterPro" id="IPR000719">
    <property type="entry name" value="Prot_kinase_dom"/>
</dbReference>